<protein>
    <submittedName>
        <fullName evidence="1">Uncharacterized protein</fullName>
    </submittedName>
</protein>
<dbReference type="AlphaFoldDB" id="A0A9D1FAE6"/>
<gene>
    <name evidence="1" type="ORF">IAA83_07255</name>
</gene>
<comment type="caution">
    <text evidence="1">The sequence shown here is derived from an EMBL/GenBank/DDBJ whole genome shotgun (WGS) entry which is preliminary data.</text>
</comment>
<reference evidence="1" key="1">
    <citation type="submission" date="2020-10" db="EMBL/GenBank/DDBJ databases">
        <authorList>
            <person name="Gilroy R."/>
        </authorList>
    </citation>
    <scope>NUCLEOTIDE SEQUENCE</scope>
    <source>
        <strain evidence="1">ChiBcec16-1751</strain>
    </source>
</reference>
<dbReference type="Proteomes" id="UP000886741">
    <property type="component" value="Unassembled WGS sequence"/>
</dbReference>
<evidence type="ECO:0000313" key="1">
    <source>
        <dbReference type="EMBL" id="HIS65149.1"/>
    </source>
</evidence>
<reference evidence="1" key="2">
    <citation type="journal article" date="2021" name="PeerJ">
        <title>Extensive microbial diversity within the chicken gut microbiome revealed by metagenomics and culture.</title>
        <authorList>
            <person name="Gilroy R."/>
            <person name="Ravi A."/>
            <person name="Getino M."/>
            <person name="Pursley I."/>
            <person name="Horton D.L."/>
            <person name="Alikhan N.F."/>
            <person name="Baker D."/>
            <person name="Gharbi K."/>
            <person name="Hall N."/>
            <person name="Watson M."/>
            <person name="Adriaenssens E.M."/>
            <person name="Foster-Nyarko E."/>
            <person name="Jarju S."/>
            <person name="Secka A."/>
            <person name="Antonio M."/>
            <person name="Oren A."/>
            <person name="Chaudhuri R.R."/>
            <person name="La Ragione R."/>
            <person name="Hildebrand F."/>
            <person name="Pallen M.J."/>
        </authorList>
    </citation>
    <scope>NUCLEOTIDE SEQUENCE</scope>
    <source>
        <strain evidence="1">ChiBcec16-1751</strain>
    </source>
</reference>
<name>A0A9D1FAE6_9FIRM</name>
<proteinExistence type="predicted"/>
<organism evidence="1 2">
    <name type="scientific">Candidatus Avoscillospira avistercoris</name>
    <dbReference type="NCBI Taxonomy" id="2840707"/>
    <lineage>
        <taxon>Bacteria</taxon>
        <taxon>Bacillati</taxon>
        <taxon>Bacillota</taxon>
        <taxon>Clostridia</taxon>
        <taxon>Eubacteriales</taxon>
        <taxon>Oscillospiraceae</taxon>
        <taxon>Oscillospiraceae incertae sedis</taxon>
        <taxon>Candidatus Avoscillospira</taxon>
    </lineage>
</organism>
<accession>A0A9D1FAE6</accession>
<sequence length="160" mass="18648">MSILDELIFDRTEPGRYDWRDFNRVGQAVAYIADELYKSGYKADVVTKTDWTRQNIQTRQQMEQYIQNIQKLRNILVYPPGAPDAPDTMRFLTFQRANDIERIVSILDTLLESLRRIYMRSGMPWAYAGVGYYIPEMTYVLCDSEGVVLQDEDGNTLTAR</sequence>
<evidence type="ECO:0000313" key="2">
    <source>
        <dbReference type="Proteomes" id="UP000886741"/>
    </source>
</evidence>
<dbReference type="EMBL" id="DVJJ01000111">
    <property type="protein sequence ID" value="HIS65149.1"/>
    <property type="molecule type" value="Genomic_DNA"/>
</dbReference>